<feature type="signal peptide" evidence="1">
    <location>
        <begin position="1"/>
        <end position="26"/>
    </location>
</feature>
<organism evidence="2">
    <name type="scientific">Pseudo-nitzschia australis</name>
    <dbReference type="NCBI Taxonomy" id="44445"/>
    <lineage>
        <taxon>Eukaryota</taxon>
        <taxon>Sar</taxon>
        <taxon>Stramenopiles</taxon>
        <taxon>Ochrophyta</taxon>
        <taxon>Bacillariophyta</taxon>
        <taxon>Bacillariophyceae</taxon>
        <taxon>Bacillariophycidae</taxon>
        <taxon>Bacillariales</taxon>
        <taxon>Bacillariaceae</taxon>
        <taxon>Pseudo-nitzschia</taxon>
    </lineage>
</organism>
<evidence type="ECO:0000313" key="2">
    <source>
        <dbReference type="EMBL" id="CAE0713036.1"/>
    </source>
</evidence>
<gene>
    <name evidence="2" type="ORF">PAUS00366_LOCUS5788</name>
</gene>
<dbReference type="EMBL" id="HBIX01007416">
    <property type="protein sequence ID" value="CAE0713036.1"/>
    <property type="molecule type" value="Transcribed_RNA"/>
</dbReference>
<evidence type="ECO:0000256" key="1">
    <source>
        <dbReference type="SAM" id="SignalP"/>
    </source>
</evidence>
<feature type="chain" id="PRO_5031226864" evidence="1">
    <location>
        <begin position="27"/>
        <end position="345"/>
    </location>
</feature>
<reference evidence="2" key="1">
    <citation type="submission" date="2021-01" db="EMBL/GenBank/DDBJ databases">
        <authorList>
            <person name="Corre E."/>
            <person name="Pelletier E."/>
            <person name="Niang G."/>
            <person name="Scheremetjew M."/>
            <person name="Finn R."/>
            <person name="Kale V."/>
            <person name="Holt S."/>
            <person name="Cochrane G."/>
            <person name="Meng A."/>
            <person name="Brown T."/>
            <person name="Cohen L."/>
        </authorList>
    </citation>
    <scope>NUCLEOTIDE SEQUENCE</scope>
    <source>
        <strain evidence="2">10249 10 AB</strain>
    </source>
</reference>
<protein>
    <submittedName>
        <fullName evidence="2">Uncharacterized protein</fullName>
    </submittedName>
</protein>
<keyword evidence="1" id="KW-0732">Signal</keyword>
<dbReference type="AlphaFoldDB" id="A0A7S4AEF9"/>
<accession>A0A7S4AEF9</accession>
<sequence length="345" mass="38542">MMIKSILNYNSCFLLLLIISCTVISAESFLLSKNVPSLDRITLVHRISTSGGDMIRLNLADKSPDEERSQANEIMAYCAKITALSAAVDFVVEGPKLVAGIAAGKWLLPLTTLWKVSFSYNTWRVSKMYNEKTETLSELYQLLERLMISMTGIWRRLAFMVSLLTLDDVVSLWHDSIPNIRLALNVLYGVVGVISIELSTRETQNIIAERPPSEDSGSNETPTQRISRFVRVAVRAMSLGVSAFVLKAVFTPAIALKKTRSNAILDLVDLTVTIPFATMLWKLRKSYITFIGDVARLESSKESGIKPETQIQLAIAQQNFWGKIKSFQQTQMVLKALTVIAQLKF</sequence>
<dbReference type="PROSITE" id="PS51257">
    <property type="entry name" value="PROKAR_LIPOPROTEIN"/>
    <property type="match status" value="1"/>
</dbReference>
<proteinExistence type="predicted"/>
<name>A0A7S4AEF9_9STRA</name>